<feature type="compositionally biased region" description="Basic and acidic residues" evidence="1">
    <location>
        <begin position="112"/>
        <end position="126"/>
    </location>
</feature>
<reference evidence="2" key="1">
    <citation type="journal article" date="2022" name="bioRxiv">
        <title>Sequencing and chromosome-scale assembly of the giantPleurodeles waltlgenome.</title>
        <authorList>
            <person name="Brown T."/>
            <person name="Elewa A."/>
            <person name="Iarovenko S."/>
            <person name="Subramanian E."/>
            <person name="Araus A.J."/>
            <person name="Petzold A."/>
            <person name="Susuki M."/>
            <person name="Suzuki K.-i.T."/>
            <person name="Hayashi T."/>
            <person name="Toyoda A."/>
            <person name="Oliveira C."/>
            <person name="Osipova E."/>
            <person name="Leigh N.D."/>
            <person name="Simon A."/>
            <person name="Yun M.H."/>
        </authorList>
    </citation>
    <scope>NUCLEOTIDE SEQUENCE</scope>
    <source>
        <strain evidence="2">20211129_DDA</strain>
        <tissue evidence="2">Liver</tissue>
    </source>
</reference>
<feature type="region of interest" description="Disordered" evidence="1">
    <location>
        <begin position="1"/>
        <end position="129"/>
    </location>
</feature>
<dbReference type="EMBL" id="JANPWB010000011">
    <property type="protein sequence ID" value="KAJ1127069.1"/>
    <property type="molecule type" value="Genomic_DNA"/>
</dbReference>
<feature type="compositionally biased region" description="Basic and acidic residues" evidence="1">
    <location>
        <begin position="50"/>
        <end position="70"/>
    </location>
</feature>
<dbReference type="AlphaFoldDB" id="A0AAV7PJP1"/>
<gene>
    <name evidence="2" type="ORF">NDU88_005475</name>
</gene>
<name>A0AAV7PJP1_PLEWA</name>
<evidence type="ECO:0000313" key="3">
    <source>
        <dbReference type="Proteomes" id="UP001066276"/>
    </source>
</evidence>
<comment type="caution">
    <text evidence="2">The sequence shown here is derived from an EMBL/GenBank/DDBJ whole genome shotgun (WGS) entry which is preliminary data.</text>
</comment>
<feature type="compositionally biased region" description="Acidic residues" evidence="1">
    <location>
        <begin position="71"/>
        <end position="81"/>
    </location>
</feature>
<keyword evidence="3" id="KW-1185">Reference proteome</keyword>
<protein>
    <submittedName>
        <fullName evidence="2">Uncharacterized protein</fullName>
    </submittedName>
</protein>
<evidence type="ECO:0000313" key="2">
    <source>
        <dbReference type="EMBL" id="KAJ1127069.1"/>
    </source>
</evidence>
<organism evidence="2 3">
    <name type="scientific">Pleurodeles waltl</name>
    <name type="common">Iberian ribbed newt</name>
    <dbReference type="NCBI Taxonomy" id="8319"/>
    <lineage>
        <taxon>Eukaryota</taxon>
        <taxon>Metazoa</taxon>
        <taxon>Chordata</taxon>
        <taxon>Craniata</taxon>
        <taxon>Vertebrata</taxon>
        <taxon>Euteleostomi</taxon>
        <taxon>Amphibia</taxon>
        <taxon>Batrachia</taxon>
        <taxon>Caudata</taxon>
        <taxon>Salamandroidea</taxon>
        <taxon>Salamandridae</taxon>
        <taxon>Pleurodelinae</taxon>
        <taxon>Pleurodeles</taxon>
    </lineage>
</organism>
<accession>A0AAV7PJP1</accession>
<sequence>MHIRVGICDGLAETRPHTLPTSAVAASGVPEQQGLSAKESGSSWTTREGGILKRSAEKESERKEWKKESGESVEDGEEEWDDRASSQEATETGTPIGVSLRPAESDPGGARRRPECHGDREAERSSLPRFWRSVAISGV</sequence>
<evidence type="ECO:0000256" key="1">
    <source>
        <dbReference type="SAM" id="MobiDB-lite"/>
    </source>
</evidence>
<proteinExistence type="predicted"/>
<dbReference type="Proteomes" id="UP001066276">
    <property type="component" value="Chromosome 7"/>
</dbReference>
<feature type="compositionally biased region" description="Polar residues" evidence="1">
    <location>
        <begin position="33"/>
        <end position="46"/>
    </location>
</feature>